<dbReference type="Pfam" id="PF24681">
    <property type="entry name" value="Kelch_KLHDC2_KLHL20_DRC7"/>
    <property type="match status" value="1"/>
</dbReference>
<organism evidence="6 7">
    <name type="scientific">Obba rivulosa</name>
    <dbReference type="NCBI Taxonomy" id="1052685"/>
    <lineage>
        <taxon>Eukaryota</taxon>
        <taxon>Fungi</taxon>
        <taxon>Dikarya</taxon>
        <taxon>Basidiomycota</taxon>
        <taxon>Agaricomycotina</taxon>
        <taxon>Agaricomycetes</taxon>
        <taxon>Polyporales</taxon>
        <taxon>Gelatoporiaceae</taxon>
        <taxon>Obba</taxon>
    </lineage>
</organism>
<keyword evidence="7" id="KW-1185">Reference proteome</keyword>
<gene>
    <name evidence="6" type="ORF">OBBRIDRAFT_739596</name>
</gene>
<comment type="subcellular location">
    <subcellularLocation>
        <location evidence="1">Cytoplasm</location>
    </subcellularLocation>
</comment>
<dbReference type="AlphaFoldDB" id="A0A8E2AP94"/>
<dbReference type="InterPro" id="IPR011043">
    <property type="entry name" value="Gal_Oxase/kelch_b-propeller"/>
</dbReference>
<protein>
    <submittedName>
        <fullName evidence="6">Galactose oxidase</fullName>
    </submittedName>
</protein>
<dbReference type="GO" id="GO:0005737">
    <property type="term" value="C:cytoplasm"/>
    <property type="evidence" value="ECO:0007669"/>
    <property type="project" value="UniProtKB-SubCell"/>
</dbReference>
<dbReference type="Gene3D" id="2.120.10.80">
    <property type="entry name" value="Kelch-type beta propeller"/>
    <property type="match status" value="1"/>
</dbReference>
<keyword evidence="4" id="KW-0677">Repeat</keyword>
<dbReference type="EMBL" id="KV722573">
    <property type="protein sequence ID" value="OCH85622.1"/>
    <property type="molecule type" value="Genomic_DNA"/>
</dbReference>
<dbReference type="InterPro" id="IPR006652">
    <property type="entry name" value="Kelch_1"/>
</dbReference>
<dbReference type="OrthoDB" id="45365at2759"/>
<name>A0A8E2AP94_9APHY</name>
<keyword evidence="5" id="KW-0175">Coiled coil</keyword>
<proteinExistence type="predicted"/>
<sequence length="341" mass="37140">MKPQYLWSQHHLVLQSPVGPQRRHAVSPPEPSLPLLPRYGHSLPVTGTATGELLLFGGLVQDTLSDDVYILSLQDLSATPLLTTGEIPSPRVGHRSALVGRVLIVWGGDTKTSENYASEDETDNGLYLLNLVSREWTHVATSGPAPVGRYGHAVTAIGSKLYMFGGQNNRDFLHDLWVFDLNTLRTRARWELVEPAARSSLPAKRTGHICVTHGDKIYLFGGTDSVHHYNDTWVFDTASGTWAEAVCVGDILSPREGHAAALVDGVIYVFGGRGSDGKDLGDLASLRIEDHRWFMFQNIGPTPSARSGHAITSTESRILVFGGESFGSATPEDNTIHVLNK</sequence>
<accession>A0A8E2AP94</accession>
<dbReference type="PANTHER" id="PTHR46093">
    <property type="entry name" value="ACYL-COA-BINDING DOMAIN-CONTAINING PROTEIN 5"/>
    <property type="match status" value="1"/>
</dbReference>
<dbReference type="SUPFAM" id="SSF50965">
    <property type="entry name" value="Galactose oxidase, central domain"/>
    <property type="match status" value="2"/>
</dbReference>
<evidence type="ECO:0000256" key="4">
    <source>
        <dbReference type="ARBA" id="ARBA00022737"/>
    </source>
</evidence>
<dbReference type="FunFam" id="2.120.10.80:FF:000049">
    <property type="entry name" value="Cell polarity protein (Tea1)"/>
    <property type="match status" value="1"/>
</dbReference>
<evidence type="ECO:0000256" key="3">
    <source>
        <dbReference type="ARBA" id="ARBA00022490"/>
    </source>
</evidence>
<keyword evidence="2" id="KW-0880">Kelch repeat</keyword>
<evidence type="ECO:0000313" key="7">
    <source>
        <dbReference type="Proteomes" id="UP000250043"/>
    </source>
</evidence>
<reference evidence="6 7" key="1">
    <citation type="submission" date="2016-07" db="EMBL/GenBank/DDBJ databases">
        <title>Draft genome of the white-rot fungus Obba rivulosa 3A-2.</title>
        <authorList>
            <consortium name="DOE Joint Genome Institute"/>
            <person name="Miettinen O."/>
            <person name="Riley R."/>
            <person name="Acob R."/>
            <person name="Barry K."/>
            <person name="Cullen D."/>
            <person name="De Vries R."/>
            <person name="Hainaut M."/>
            <person name="Hatakka A."/>
            <person name="Henrissat B."/>
            <person name="Hilden K."/>
            <person name="Kuo R."/>
            <person name="Labutti K."/>
            <person name="Lipzen A."/>
            <person name="Makela M.R."/>
            <person name="Sandor L."/>
            <person name="Spatafora J.W."/>
            <person name="Grigoriev I.V."/>
            <person name="Hibbett D.S."/>
        </authorList>
    </citation>
    <scope>NUCLEOTIDE SEQUENCE [LARGE SCALE GENOMIC DNA]</scope>
    <source>
        <strain evidence="6 7">3A-2</strain>
    </source>
</reference>
<dbReference type="InterPro" id="IPR015915">
    <property type="entry name" value="Kelch-typ_b-propeller"/>
</dbReference>
<evidence type="ECO:0000256" key="1">
    <source>
        <dbReference type="ARBA" id="ARBA00004496"/>
    </source>
</evidence>
<dbReference type="SMART" id="SM00612">
    <property type="entry name" value="Kelch"/>
    <property type="match status" value="3"/>
</dbReference>
<keyword evidence="3" id="KW-0963">Cytoplasm</keyword>
<dbReference type="Proteomes" id="UP000250043">
    <property type="component" value="Unassembled WGS sequence"/>
</dbReference>
<evidence type="ECO:0000256" key="5">
    <source>
        <dbReference type="ARBA" id="ARBA00023054"/>
    </source>
</evidence>
<evidence type="ECO:0000313" key="6">
    <source>
        <dbReference type="EMBL" id="OCH85622.1"/>
    </source>
</evidence>
<dbReference type="PANTHER" id="PTHR46093:SF18">
    <property type="entry name" value="FIBRONECTIN TYPE-III DOMAIN-CONTAINING PROTEIN"/>
    <property type="match status" value="1"/>
</dbReference>
<evidence type="ECO:0000256" key="2">
    <source>
        <dbReference type="ARBA" id="ARBA00022441"/>
    </source>
</evidence>